<organism evidence="1 2">
    <name type="scientific">Octadecabacter ascidiaceicola</name>
    <dbReference type="NCBI Taxonomy" id="1655543"/>
    <lineage>
        <taxon>Bacteria</taxon>
        <taxon>Pseudomonadati</taxon>
        <taxon>Pseudomonadota</taxon>
        <taxon>Alphaproteobacteria</taxon>
        <taxon>Rhodobacterales</taxon>
        <taxon>Roseobacteraceae</taxon>
        <taxon>Octadecabacter</taxon>
    </lineage>
</organism>
<accession>A0A238KB73</accession>
<name>A0A238KB73_9RHOB</name>
<sequence length="122" mass="14546">MKDPLGPERDGDKLIGRKIPNQFNIRETVVMPKGAWDYLDWLHSEGYDVTKWVRKIDTNREPEKTYGEYLLERVWVEWCHRYRTGQKCPNNSAPRDYDEYLEMLDESGLDTTETEYVEPTLN</sequence>
<dbReference type="AlphaFoldDB" id="A0A238KB73"/>
<dbReference type="EMBL" id="FXYD01000003">
    <property type="protein sequence ID" value="SMX39412.1"/>
    <property type="molecule type" value="Genomic_DNA"/>
</dbReference>
<dbReference type="Proteomes" id="UP000203464">
    <property type="component" value="Unassembled WGS sequence"/>
</dbReference>
<evidence type="ECO:0000313" key="1">
    <source>
        <dbReference type="EMBL" id="SMX39412.1"/>
    </source>
</evidence>
<keyword evidence="2" id="KW-1185">Reference proteome</keyword>
<gene>
    <name evidence="1" type="ORF">OCA8868_01962</name>
</gene>
<reference evidence="2" key="1">
    <citation type="submission" date="2017-05" db="EMBL/GenBank/DDBJ databases">
        <authorList>
            <person name="Rodrigo-Torres L."/>
            <person name="Arahal R. D."/>
            <person name="Lucena T."/>
        </authorList>
    </citation>
    <scope>NUCLEOTIDE SEQUENCE [LARGE SCALE GENOMIC DNA]</scope>
    <source>
        <strain evidence="2">CECT 8868</strain>
    </source>
</reference>
<dbReference type="RefSeq" id="WP_093996380.1">
    <property type="nucleotide sequence ID" value="NZ_FXYD01000003.1"/>
</dbReference>
<proteinExistence type="predicted"/>
<protein>
    <submittedName>
        <fullName evidence="1">Uncharacterized protein</fullName>
    </submittedName>
</protein>
<evidence type="ECO:0000313" key="2">
    <source>
        <dbReference type="Proteomes" id="UP000203464"/>
    </source>
</evidence>
<dbReference type="OrthoDB" id="7861566at2"/>